<dbReference type="Pfam" id="PF13503">
    <property type="entry name" value="DUF4123"/>
    <property type="match status" value="1"/>
</dbReference>
<keyword evidence="3" id="KW-1185">Reference proteome</keyword>
<dbReference type="Proteomes" id="UP000571084">
    <property type="component" value="Unassembled WGS sequence"/>
</dbReference>
<gene>
    <name evidence="2" type="ORF">HNR39_004572</name>
</gene>
<organism evidence="2 3">
    <name type="scientific">Glaciimonas immobilis</name>
    <dbReference type="NCBI Taxonomy" id="728004"/>
    <lineage>
        <taxon>Bacteria</taxon>
        <taxon>Pseudomonadati</taxon>
        <taxon>Pseudomonadota</taxon>
        <taxon>Betaproteobacteria</taxon>
        <taxon>Burkholderiales</taxon>
        <taxon>Oxalobacteraceae</taxon>
        <taxon>Glaciimonas</taxon>
    </lineage>
</organism>
<sequence>MFYGVDSHHPNLLRQIEATLVTLTEKHQNITTKILINGTFDDELGLHLFNQSKRPPAGIVSLYENSVLSDLEECAPFLLSADSPRLPRLLERSDGVPMFSILQSPLTIHGLQRHFSAFLQVRTPSDGRCFPLAFSDTTCSEDILQNLNENQRNAFCAGFAAWHLVNREGKLTTINGTCFDAASYAPPALGDANAINITDKQFAGLIDSGEADYILRQLFENSPSSVKDHISSVTFHQIRQLLPELNKRELTQEEERYTLIAEAIRLPDFYKALDMLDTVQKLRASSDSK</sequence>
<comment type="caution">
    <text evidence="2">The sequence shown here is derived from an EMBL/GenBank/DDBJ whole genome shotgun (WGS) entry which is preliminary data.</text>
</comment>
<dbReference type="AlphaFoldDB" id="A0A840RZP4"/>
<evidence type="ECO:0000313" key="3">
    <source>
        <dbReference type="Proteomes" id="UP000571084"/>
    </source>
</evidence>
<proteinExistence type="predicted"/>
<dbReference type="InterPro" id="IPR025391">
    <property type="entry name" value="DUF4123"/>
</dbReference>
<evidence type="ECO:0000313" key="2">
    <source>
        <dbReference type="EMBL" id="MBB5202702.1"/>
    </source>
</evidence>
<dbReference type="EMBL" id="JACHHQ010000025">
    <property type="protein sequence ID" value="MBB5202702.1"/>
    <property type="molecule type" value="Genomic_DNA"/>
</dbReference>
<reference evidence="2 3" key="1">
    <citation type="submission" date="2020-08" db="EMBL/GenBank/DDBJ databases">
        <title>Genomic Encyclopedia of Type Strains, Phase IV (KMG-IV): sequencing the most valuable type-strain genomes for metagenomic binning, comparative biology and taxonomic classification.</title>
        <authorList>
            <person name="Goeker M."/>
        </authorList>
    </citation>
    <scope>NUCLEOTIDE SEQUENCE [LARGE SCALE GENOMIC DNA]</scope>
    <source>
        <strain evidence="2 3">DSM 23240</strain>
    </source>
</reference>
<feature type="domain" description="DUF4123" evidence="1">
    <location>
        <begin position="52"/>
        <end position="154"/>
    </location>
</feature>
<evidence type="ECO:0000259" key="1">
    <source>
        <dbReference type="Pfam" id="PF13503"/>
    </source>
</evidence>
<protein>
    <recommendedName>
        <fullName evidence="1">DUF4123 domain-containing protein</fullName>
    </recommendedName>
</protein>
<accession>A0A840RZP4</accession>
<name>A0A840RZP4_9BURK</name>
<dbReference type="RefSeq" id="WP_168057402.1">
    <property type="nucleotide sequence ID" value="NZ_JAAOZT010000021.1"/>
</dbReference>